<dbReference type="GO" id="GO:0016788">
    <property type="term" value="F:hydrolase activity, acting on ester bonds"/>
    <property type="evidence" value="ECO:0007669"/>
    <property type="project" value="InterPro"/>
</dbReference>
<keyword evidence="2 9" id="KW-0732">Signal</keyword>
<evidence type="ECO:0000256" key="9">
    <source>
        <dbReference type="SAM" id="SignalP"/>
    </source>
</evidence>
<feature type="active site" description="Charge relay system" evidence="8">
    <location>
        <position position="337"/>
    </location>
</feature>
<proteinExistence type="inferred from homology"/>
<evidence type="ECO:0000256" key="5">
    <source>
        <dbReference type="ARBA" id="ARBA00023098"/>
    </source>
</evidence>
<comment type="similarity">
    <text evidence="1 7">Belongs to the AB hydrolase superfamily. Lipase family.</text>
</comment>
<dbReference type="PANTHER" id="PTHR11005">
    <property type="entry name" value="LYSOSOMAL ACID LIPASE-RELATED"/>
    <property type="match status" value="1"/>
</dbReference>
<dbReference type="SUPFAM" id="SSF53474">
    <property type="entry name" value="alpha/beta-Hydrolases"/>
    <property type="match status" value="1"/>
</dbReference>
<evidence type="ECO:0000313" key="11">
    <source>
        <dbReference type="EMBL" id="CAH2236234.1"/>
    </source>
</evidence>
<feature type="active site" description="Charge relay system" evidence="8">
    <location>
        <position position="367"/>
    </location>
</feature>
<dbReference type="GO" id="GO:0016042">
    <property type="term" value="P:lipid catabolic process"/>
    <property type="evidence" value="ECO:0007669"/>
    <property type="project" value="UniProtKB-KW"/>
</dbReference>
<gene>
    <name evidence="11" type="primary">jg22045</name>
    <name evidence="11" type="ORF">PAEG_LOCUS13693</name>
</gene>
<organism evidence="11 12">
    <name type="scientific">Pararge aegeria aegeria</name>
    <dbReference type="NCBI Taxonomy" id="348720"/>
    <lineage>
        <taxon>Eukaryota</taxon>
        <taxon>Metazoa</taxon>
        <taxon>Ecdysozoa</taxon>
        <taxon>Arthropoda</taxon>
        <taxon>Hexapoda</taxon>
        <taxon>Insecta</taxon>
        <taxon>Pterygota</taxon>
        <taxon>Neoptera</taxon>
        <taxon>Endopterygota</taxon>
        <taxon>Lepidoptera</taxon>
        <taxon>Glossata</taxon>
        <taxon>Ditrysia</taxon>
        <taxon>Papilionoidea</taxon>
        <taxon>Nymphalidae</taxon>
        <taxon>Satyrinae</taxon>
        <taxon>Satyrini</taxon>
        <taxon>Parargina</taxon>
        <taxon>Pararge</taxon>
    </lineage>
</organism>
<comment type="caution">
    <text evidence="11">The sequence shown here is derived from an EMBL/GenBank/DDBJ whole genome shotgun (WGS) entry which is preliminary data.</text>
</comment>
<evidence type="ECO:0000256" key="2">
    <source>
        <dbReference type="ARBA" id="ARBA00022729"/>
    </source>
</evidence>
<feature type="domain" description="Partial AB-hydrolase lipase" evidence="10">
    <location>
        <begin position="38"/>
        <end position="99"/>
    </location>
</feature>
<evidence type="ECO:0000313" key="12">
    <source>
        <dbReference type="Proteomes" id="UP000838756"/>
    </source>
</evidence>
<keyword evidence="6" id="KW-0325">Glycoprotein</keyword>
<name>A0A8S4RIB9_9NEOP</name>
<dbReference type="Gene3D" id="3.40.50.1820">
    <property type="entry name" value="alpha/beta hydrolase"/>
    <property type="match status" value="1"/>
</dbReference>
<keyword evidence="5" id="KW-0443">Lipid metabolism</keyword>
<dbReference type="InterPro" id="IPR006693">
    <property type="entry name" value="AB_hydrolase_lipase"/>
</dbReference>
<dbReference type="PIRSF" id="PIRSF000862">
    <property type="entry name" value="Steryl_ester_lip"/>
    <property type="match status" value="1"/>
</dbReference>
<keyword evidence="3 7" id="KW-0378">Hydrolase</keyword>
<dbReference type="Pfam" id="PF04083">
    <property type="entry name" value="Abhydro_lipase"/>
    <property type="match status" value="1"/>
</dbReference>
<reference evidence="11" key="1">
    <citation type="submission" date="2022-03" db="EMBL/GenBank/DDBJ databases">
        <authorList>
            <person name="Lindestad O."/>
        </authorList>
    </citation>
    <scope>NUCLEOTIDE SEQUENCE</scope>
</reference>
<sequence length="393" mass="44559">MLAKVTAAVILIVCAQALPSSEDLANRQKVKTPRFDIEERIARDGYFSESHCVTTSDGYILEMNRIPYGKYEKKGSSSERRPVVFLMHGLHNSAIAYITLGAGQSIAYILADAGYDVWMGNARGVVNSRRHLTLDPDDYEDRYKFFDYTFEDIALKDLPAMLDYVLEYTANEQLNYIGHSQGGTAFLVLNSRRPEYNKIFKTVNLLAAVGYQRYFPTKALRVTAQRTDSIYTLAVRTGSKEIGPTQRMGDNYNENNLDINEYALTSLDEFMDVPVEILAGASIKQYAHYGQNIRDQIFRSWNYGTLGNLCTYGSIYPPAYDLSLVSAEITMHYSVSDILLDERDVLDMASVMPNTKVRRVDRDCFTHTDFIIAPDSKSLVTDYILEELNKKNK</sequence>
<protein>
    <recommendedName>
        <fullName evidence="7">Lipase</fullName>
    </recommendedName>
</protein>
<evidence type="ECO:0000256" key="1">
    <source>
        <dbReference type="ARBA" id="ARBA00010701"/>
    </source>
</evidence>
<feature type="active site" description="Nucleophile" evidence="8">
    <location>
        <position position="180"/>
    </location>
</feature>
<feature type="chain" id="PRO_5035720905" description="Lipase" evidence="9">
    <location>
        <begin position="18"/>
        <end position="393"/>
    </location>
</feature>
<evidence type="ECO:0000256" key="3">
    <source>
        <dbReference type="ARBA" id="ARBA00022801"/>
    </source>
</evidence>
<dbReference type="InterPro" id="IPR025483">
    <property type="entry name" value="Lipase_euk"/>
</dbReference>
<dbReference type="EMBL" id="CAKXAJ010025192">
    <property type="protein sequence ID" value="CAH2236234.1"/>
    <property type="molecule type" value="Genomic_DNA"/>
</dbReference>
<keyword evidence="4 7" id="KW-0442">Lipid degradation</keyword>
<dbReference type="Proteomes" id="UP000838756">
    <property type="component" value="Unassembled WGS sequence"/>
</dbReference>
<evidence type="ECO:0000256" key="6">
    <source>
        <dbReference type="ARBA" id="ARBA00023180"/>
    </source>
</evidence>
<evidence type="ECO:0000256" key="8">
    <source>
        <dbReference type="PIRSR" id="PIRSR000862-1"/>
    </source>
</evidence>
<dbReference type="OrthoDB" id="9974421at2759"/>
<keyword evidence="12" id="KW-1185">Reference proteome</keyword>
<dbReference type="FunFam" id="3.40.50.1820:FF:000057">
    <property type="entry name" value="Lipase"/>
    <property type="match status" value="1"/>
</dbReference>
<evidence type="ECO:0000256" key="7">
    <source>
        <dbReference type="PIRNR" id="PIRNR000862"/>
    </source>
</evidence>
<evidence type="ECO:0000256" key="4">
    <source>
        <dbReference type="ARBA" id="ARBA00022963"/>
    </source>
</evidence>
<accession>A0A8S4RIB9</accession>
<feature type="signal peptide" evidence="9">
    <location>
        <begin position="1"/>
        <end position="17"/>
    </location>
</feature>
<dbReference type="InterPro" id="IPR029058">
    <property type="entry name" value="AB_hydrolase_fold"/>
</dbReference>
<dbReference type="AlphaFoldDB" id="A0A8S4RIB9"/>
<evidence type="ECO:0000259" key="10">
    <source>
        <dbReference type="Pfam" id="PF04083"/>
    </source>
</evidence>